<accession>A0A2P4Y8S5</accession>
<dbReference type="OrthoDB" id="10251741at2759"/>
<keyword evidence="1" id="KW-0853">WD repeat</keyword>
<organism evidence="2 3">
    <name type="scientific">Phytophthora palmivora</name>
    <dbReference type="NCBI Taxonomy" id="4796"/>
    <lineage>
        <taxon>Eukaryota</taxon>
        <taxon>Sar</taxon>
        <taxon>Stramenopiles</taxon>
        <taxon>Oomycota</taxon>
        <taxon>Peronosporomycetes</taxon>
        <taxon>Peronosporales</taxon>
        <taxon>Peronosporaceae</taxon>
        <taxon>Phytophthora</taxon>
    </lineage>
</organism>
<dbReference type="Proteomes" id="UP000237271">
    <property type="component" value="Unassembled WGS sequence"/>
</dbReference>
<evidence type="ECO:0000313" key="2">
    <source>
        <dbReference type="EMBL" id="POM74210.1"/>
    </source>
</evidence>
<comment type="caution">
    <text evidence="2">The sequence shown here is derived from an EMBL/GenBank/DDBJ whole genome shotgun (WGS) entry which is preliminary data.</text>
</comment>
<dbReference type="AlphaFoldDB" id="A0A2P4Y8S5"/>
<dbReference type="InterPro" id="IPR001680">
    <property type="entry name" value="WD40_rpt"/>
</dbReference>
<dbReference type="PROSITE" id="PS50082">
    <property type="entry name" value="WD_REPEATS_2"/>
    <property type="match status" value="1"/>
</dbReference>
<dbReference type="PROSITE" id="PS50294">
    <property type="entry name" value="WD_REPEATS_REGION"/>
    <property type="match status" value="1"/>
</dbReference>
<protein>
    <submittedName>
        <fullName evidence="2">Uncharacterized protein</fullName>
    </submittedName>
</protein>
<sequence>MDVQLDVEVESPEDDVTPLQNLTLHTNTEEDKEPSFHLKPTYALGFRTCGRTAIAFASESMVIYPVAHHLVLYNLETSVMDFFHHVRHTKSIQSFQLSPNRDLLAVAEVCHPSVQIPANGAISMTTPLSGSSTLKGSIGSSVAFHAHLREHEIRALAIYKLSTKTRVRSISLPANSNVVSCSFSTDNKFLAVLEDAPAHTVTYWKVGNAKLVASCKCPSRGSRIHISPTNANFISVSGPTTLKYWVWTKNDFKISNFLPQLKDQEHFVDHSWLKEHMIALSERGLLLCFRISLDGCSADLVHSSRCHQPSYVRLECVTAHGKGFVIGGSAGFFSIYEAADDPKDPFPFVRSVSVGDIAFDCIAVSVSPNSEAIVACSKSRELINFSMSAIDTEQEDRIEYRELIRQSQQVGPVLQVDVCVQRPIVVTCGADKTVRVWNFELNRYELLHHCPDEPTTVAVHPSGFQLVVSFKERVRIYQLLQESLRQVKELPIKACRFVRYAHGGHLFACASGLTVTTFRTYTFEAAHTFSGHIGAVKCLGWSRDDNYLFSAAHDGAVYRWDISKGTRSEDMQHVVKHCQYAAFVVDRNDPNIVVASGSDGKIREITAGEETNSFDLTTGTVITSMTLMKDCKRLFAGTKAGSVLVYPWPLSNKGIAEYFAHAEGILQMRMTEDNEQLITCAEDGCVGIFKILSSGLQHQVHDEASTHTGTTTSRIGRCRQLHQSAGELVQHTLMPYW</sequence>
<dbReference type="Gene3D" id="2.130.10.10">
    <property type="entry name" value="YVTN repeat-like/Quinoprotein amine dehydrogenase"/>
    <property type="match status" value="2"/>
</dbReference>
<dbReference type="SUPFAM" id="SSF50978">
    <property type="entry name" value="WD40 repeat-like"/>
    <property type="match status" value="2"/>
</dbReference>
<proteinExistence type="predicted"/>
<keyword evidence="3" id="KW-1185">Reference proteome</keyword>
<dbReference type="InterPro" id="IPR036322">
    <property type="entry name" value="WD40_repeat_dom_sf"/>
</dbReference>
<dbReference type="InterPro" id="IPR015943">
    <property type="entry name" value="WD40/YVTN_repeat-like_dom_sf"/>
</dbReference>
<evidence type="ECO:0000313" key="3">
    <source>
        <dbReference type="Proteomes" id="UP000237271"/>
    </source>
</evidence>
<dbReference type="SMART" id="SM00320">
    <property type="entry name" value="WD40"/>
    <property type="match status" value="6"/>
</dbReference>
<dbReference type="InterPro" id="IPR052993">
    <property type="entry name" value="CFA-57"/>
</dbReference>
<dbReference type="EMBL" id="NCKW01004912">
    <property type="protein sequence ID" value="POM74210.1"/>
    <property type="molecule type" value="Genomic_DNA"/>
</dbReference>
<dbReference type="PANTHER" id="PTHR32215:SF0">
    <property type="entry name" value="CILIA- AND FLAGELLA-ASSOCIATED PROTEIN 57"/>
    <property type="match status" value="1"/>
</dbReference>
<evidence type="ECO:0000256" key="1">
    <source>
        <dbReference type="PROSITE-ProRule" id="PRU00221"/>
    </source>
</evidence>
<reference evidence="2 3" key="1">
    <citation type="journal article" date="2017" name="Genome Biol. Evol.">
        <title>Phytophthora megakarya and P. palmivora, closely related causal agents of cacao black pod rot, underwent increases in genome sizes and gene numbers by different mechanisms.</title>
        <authorList>
            <person name="Ali S.S."/>
            <person name="Shao J."/>
            <person name="Lary D.J."/>
            <person name="Kronmiller B."/>
            <person name="Shen D."/>
            <person name="Strem M.D."/>
            <person name="Amoako-Attah I."/>
            <person name="Akrofi A.Y."/>
            <person name="Begoude B.A."/>
            <person name="Ten Hoopen G.M."/>
            <person name="Coulibaly K."/>
            <person name="Kebe B.I."/>
            <person name="Melnick R.L."/>
            <person name="Guiltinan M.J."/>
            <person name="Tyler B.M."/>
            <person name="Meinhardt L.W."/>
            <person name="Bailey B.A."/>
        </authorList>
    </citation>
    <scope>NUCLEOTIDE SEQUENCE [LARGE SCALE GENOMIC DNA]</scope>
    <source>
        <strain evidence="3">sbr112.9</strain>
    </source>
</reference>
<feature type="repeat" description="WD" evidence="1">
    <location>
        <begin position="529"/>
        <end position="570"/>
    </location>
</feature>
<gene>
    <name evidence="2" type="ORF">PHPALM_8867</name>
</gene>
<dbReference type="Pfam" id="PF00400">
    <property type="entry name" value="WD40"/>
    <property type="match status" value="2"/>
</dbReference>
<name>A0A2P4Y8S5_9STRA</name>
<dbReference type="PANTHER" id="PTHR32215">
    <property type="entry name" value="CILIA- AND FLAGELLA-ASSOCIATED PROTEIN 57"/>
    <property type="match status" value="1"/>
</dbReference>